<gene>
    <name evidence="1" type="ORF">Pla52o_39410</name>
</gene>
<dbReference type="RefSeq" id="WP_146596018.1">
    <property type="nucleotide sequence ID" value="NZ_SJPT01000006.1"/>
</dbReference>
<dbReference type="AlphaFoldDB" id="A0A5C6CE26"/>
<evidence type="ECO:0000313" key="2">
    <source>
        <dbReference type="Proteomes" id="UP000316304"/>
    </source>
</evidence>
<name>A0A5C6CE26_9BACT</name>
<organism evidence="1 2">
    <name type="scientific">Novipirellula galeiformis</name>
    <dbReference type="NCBI Taxonomy" id="2528004"/>
    <lineage>
        <taxon>Bacteria</taxon>
        <taxon>Pseudomonadati</taxon>
        <taxon>Planctomycetota</taxon>
        <taxon>Planctomycetia</taxon>
        <taxon>Pirellulales</taxon>
        <taxon>Pirellulaceae</taxon>
        <taxon>Novipirellula</taxon>
    </lineage>
</organism>
<keyword evidence="2" id="KW-1185">Reference proteome</keyword>
<reference evidence="1 2" key="1">
    <citation type="submission" date="2019-02" db="EMBL/GenBank/DDBJ databases">
        <title>Deep-cultivation of Planctomycetes and their phenomic and genomic characterization uncovers novel biology.</title>
        <authorList>
            <person name="Wiegand S."/>
            <person name="Jogler M."/>
            <person name="Boedeker C."/>
            <person name="Pinto D."/>
            <person name="Vollmers J."/>
            <person name="Rivas-Marin E."/>
            <person name="Kohn T."/>
            <person name="Peeters S.H."/>
            <person name="Heuer A."/>
            <person name="Rast P."/>
            <person name="Oberbeckmann S."/>
            <person name="Bunk B."/>
            <person name="Jeske O."/>
            <person name="Meyerdierks A."/>
            <person name="Storesund J.E."/>
            <person name="Kallscheuer N."/>
            <person name="Luecker S."/>
            <person name="Lage O.M."/>
            <person name="Pohl T."/>
            <person name="Merkel B.J."/>
            <person name="Hornburger P."/>
            <person name="Mueller R.-W."/>
            <person name="Bruemmer F."/>
            <person name="Labrenz M."/>
            <person name="Spormann A.M."/>
            <person name="Op Den Camp H."/>
            <person name="Overmann J."/>
            <person name="Amann R."/>
            <person name="Jetten M.S.M."/>
            <person name="Mascher T."/>
            <person name="Medema M.H."/>
            <person name="Devos D.P."/>
            <person name="Kaster A.-K."/>
            <person name="Ovreas L."/>
            <person name="Rohde M."/>
            <person name="Galperin M.Y."/>
            <person name="Jogler C."/>
        </authorList>
    </citation>
    <scope>NUCLEOTIDE SEQUENCE [LARGE SCALE GENOMIC DNA]</scope>
    <source>
        <strain evidence="1 2">Pla52o</strain>
    </source>
</reference>
<dbReference type="Proteomes" id="UP000316304">
    <property type="component" value="Unassembled WGS sequence"/>
</dbReference>
<dbReference type="EMBL" id="SJPT01000006">
    <property type="protein sequence ID" value="TWU21754.1"/>
    <property type="molecule type" value="Genomic_DNA"/>
</dbReference>
<proteinExistence type="predicted"/>
<protein>
    <submittedName>
        <fullName evidence="1">Uncharacterized protein</fullName>
    </submittedName>
</protein>
<sequence length="179" mass="19142">MTLRKIATTRLFAEPPKPTIDTDGLWIGQAKTRSRFVRFPDGELRAVDRDFDAGVLDDPTSIPMSERSSNANTIVDDVPDTEPVRNGVRAIATAMMLACPDCLVAVAEDARGNLIGSTVTRATKGITASVFRAAFRSLPERAKRVTFAASGAVSSDVRDAATIAADSFLVRILGFIAAE</sequence>
<accession>A0A5C6CE26</accession>
<dbReference type="OrthoDB" id="9984721at2"/>
<comment type="caution">
    <text evidence="1">The sequence shown here is derived from an EMBL/GenBank/DDBJ whole genome shotgun (WGS) entry which is preliminary data.</text>
</comment>
<evidence type="ECO:0000313" key="1">
    <source>
        <dbReference type="EMBL" id="TWU21754.1"/>
    </source>
</evidence>